<dbReference type="STRING" id="1817863.A2Y62_19495"/>
<name>A0A1F5VXE0_9BACT</name>
<keyword evidence="4" id="KW-0410">Iron transport</keyword>
<keyword evidence="8" id="KW-0798">TonB box</keyword>
<evidence type="ECO:0000313" key="14">
    <source>
        <dbReference type="Proteomes" id="UP000178943"/>
    </source>
</evidence>
<evidence type="ECO:0000256" key="4">
    <source>
        <dbReference type="ARBA" id="ARBA00022496"/>
    </source>
</evidence>
<accession>A0A1F5VXE0</accession>
<dbReference type="PROSITE" id="PS52016">
    <property type="entry name" value="TONB_DEPENDENT_REC_3"/>
    <property type="match status" value="1"/>
</dbReference>
<keyword evidence="7" id="KW-0406">Ion transport</keyword>
<dbReference type="InterPro" id="IPR000531">
    <property type="entry name" value="Beta-barrel_TonB"/>
</dbReference>
<protein>
    <recommendedName>
        <fullName evidence="12">TonB-dependent receptor-like beta-barrel domain-containing protein</fullName>
    </recommendedName>
</protein>
<reference evidence="13 14" key="1">
    <citation type="journal article" date="2016" name="Nat. Commun.">
        <title>Thousands of microbial genomes shed light on interconnected biogeochemical processes in an aquifer system.</title>
        <authorList>
            <person name="Anantharaman K."/>
            <person name="Brown C.T."/>
            <person name="Hug L.A."/>
            <person name="Sharon I."/>
            <person name="Castelle C.J."/>
            <person name="Probst A.J."/>
            <person name="Thomas B.C."/>
            <person name="Singh A."/>
            <person name="Wilkins M.J."/>
            <person name="Karaoz U."/>
            <person name="Brodie E.L."/>
            <person name="Williams K.H."/>
            <person name="Hubbard S.S."/>
            <person name="Banfield J.F."/>
        </authorList>
    </citation>
    <scope>NUCLEOTIDE SEQUENCE [LARGE SCALE GENOMIC DNA]</scope>
</reference>
<dbReference type="InterPro" id="IPR036942">
    <property type="entry name" value="Beta-barrel_TonB_sf"/>
</dbReference>
<dbReference type="GO" id="GO:0006826">
    <property type="term" value="P:iron ion transport"/>
    <property type="evidence" value="ECO:0007669"/>
    <property type="project" value="UniProtKB-KW"/>
</dbReference>
<dbReference type="Proteomes" id="UP000178943">
    <property type="component" value="Unassembled WGS sequence"/>
</dbReference>
<comment type="caution">
    <text evidence="13">The sequence shown here is derived from an EMBL/GenBank/DDBJ whole genome shotgun (WGS) entry which is preliminary data.</text>
</comment>
<evidence type="ECO:0000256" key="11">
    <source>
        <dbReference type="PROSITE-ProRule" id="PRU01360"/>
    </source>
</evidence>
<evidence type="ECO:0000256" key="9">
    <source>
        <dbReference type="ARBA" id="ARBA00023136"/>
    </source>
</evidence>
<dbReference type="GO" id="GO:0009279">
    <property type="term" value="C:cell outer membrane"/>
    <property type="evidence" value="ECO:0007669"/>
    <property type="project" value="UniProtKB-SubCell"/>
</dbReference>
<keyword evidence="2 11" id="KW-0813">Transport</keyword>
<dbReference type="Pfam" id="PF00593">
    <property type="entry name" value="TonB_dep_Rec_b-barrel"/>
    <property type="match status" value="1"/>
</dbReference>
<evidence type="ECO:0000256" key="10">
    <source>
        <dbReference type="ARBA" id="ARBA00023237"/>
    </source>
</evidence>
<feature type="domain" description="TonB-dependent receptor-like beta-barrel" evidence="12">
    <location>
        <begin position="15"/>
        <end position="144"/>
    </location>
</feature>
<keyword evidence="3 11" id="KW-1134">Transmembrane beta strand</keyword>
<evidence type="ECO:0000259" key="12">
    <source>
        <dbReference type="Pfam" id="PF00593"/>
    </source>
</evidence>
<gene>
    <name evidence="13" type="ORF">A2Y62_19495</name>
</gene>
<comment type="similarity">
    <text evidence="11">Belongs to the TonB-dependent receptor family.</text>
</comment>
<keyword evidence="6" id="KW-0408">Iron</keyword>
<dbReference type="SUPFAM" id="SSF56935">
    <property type="entry name" value="Porins"/>
    <property type="match status" value="1"/>
</dbReference>
<dbReference type="PANTHER" id="PTHR32552">
    <property type="entry name" value="FERRICHROME IRON RECEPTOR-RELATED"/>
    <property type="match status" value="1"/>
</dbReference>
<evidence type="ECO:0000256" key="7">
    <source>
        <dbReference type="ARBA" id="ARBA00023065"/>
    </source>
</evidence>
<sequence>MDYTATGEPVLFRLQQIETFYNNAGSSKRYGIESLLSYYPFKSLECTLAYTYSHFTYISLNTGSDIISGTNLPNSPQHIATLNLDYNLTEKFMIGVAMELQSRAYIDGTNVDWIGGYTLFHALLSYQFKIFQQKAEAMLYIRNIFDKEYVAFTEPDPDGNSYQPAATREIFFNLRLSF</sequence>
<organism evidence="13 14">
    <name type="scientific">Candidatus Fischerbacteria bacterium RBG_13_37_8</name>
    <dbReference type="NCBI Taxonomy" id="1817863"/>
    <lineage>
        <taxon>Bacteria</taxon>
        <taxon>Candidatus Fischeribacteriota</taxon>
    </lineage>
</organism>
<evidence type="ECO:0000256" key="2">
    <source>
        <dbReference type="ARBA" id="ARBA00022448"/>
    </source>
</evidence>
<comment type="subcellular location">
    <subcellularLocation>
        <location evidence="1 11">Cell outer membrane</location>
        <topology evidence="1 11">Multi-pass membrane protein</topology>
    </subcellularLocation>
</comment>
<dbReference type="AlphaFoldDB" id="A0A1F5VXE0"/>
<dbReference type="InterPro" id="IPR039426">
    <property type="entry name" value="TonB-dep_rcpt-like"/>
</dbReference>
<evidence type="ECO:0000256" key="6">
    <source>
        <dbReference type="ARBA" id="ARBA00023004"/>
    </source>
</evidence>
<keyword evidence="10 11" id="KW-0998">Cell outer membrane</keyword>
<evidence type="ECO:0000256" key="8">
    <source>
        <dbReference type="ARBA" id="ARBA00023077"/>
    </source>
</evidence>
<dbReference type="EMBL" id="MFGW01000016">
    <property type="protein sequence ID" value="OGF68136.1"/>
    <property type="molecule type" value="Genomic_DNA"/>
</dbReference>
<dbReference type="Gene3D" id="2.40.170.20">
    <property type="entry name" value="TonB-dependent receptor, beta-barrel domain"/>
    <property type="match status" value="1"/>
</dbReference>
<proteinExistence type="inferred from homology"/>
<keyword evidence="9 11" id="KW-0472">Membrane</keyword>
<dbReference type="PANTHER" id="PTHR32552:SF81">
    <property type="entry name" value="TONB-DEPENDENT OUTER MEMBRANE RECEPTOR"/>
    <property type="match status" value="1"/>
</dbReference>
<evidence type="ECO:0000256" key="1">
    <source>
        <dbReference type="ARBA" id="ARBA00004571"/>
    </source>
</evidence>
<evidence type="ECO:0000256" key="5">
    <source>
        <dbReference type="ARBA" id="ARBA00022692"/>
    </source>
</evidence>
<evidence type="ECO:0000256" key="3">
    <source>
        <dbReference type="ARBA" id="ARBA00022452"/>
    </source>
</evidence>
<keyword evidence="5 11" id="KW-0812">Transmembrane</keyword>
<evidence type="ECO:0000313" key="13">
    <source>
        <dbReference type="EMBL" id="OGF68136.1"/>
    </source>
</evidence>